<dbReference type="RefSeq" id="WP_158871884.1">
    <property type="nucleotide sequence ID" value="NZ_CP046401.1"/>
</dbReference>
<dbReference type="InterPro" id="IPR032740">
    <property type="entry name" value="GxDLY"/>
</dbReference>
<gene>
    <name evidence="4" type="ORF">GM418_29920</name>
</gene>
<protein>
    <submittedName>
        <fullName evidence="4">Hydrolase</fullName>
    </submittedName>
</protein>
<organism evidence="4 5">
    <name type="scientific">Maribellus comscasis</name>
    <dbReference type="NCBI Taxonomy" id="2681766"/>
    <lineage>
        <taxon>Bacteria</taxon>
        <taxon>Pseudomonadati</taxon>
        <taxon>Bacteroidota</taxon>
        <taxon>Bacteroidia</taxon>
        <taxon>Marinilabiliales</taxon>
        <taxon>Prolixibacteraceae</taxon>
        <taxon>Maribellus</taxon>
    </lineage>
</organism>
<proteinExistence type="predicted"/>
<feature type="chain" id="PRO_5026282165" evidence="1">
    <location>
        <begin position="22"/>
        <end position="378"/>
    </location>
</feature>
<dbReference type="Proteomes" id="UP000428260">
    <property type="component" value="Chromosome"/>
</dbReference>
<accession>A0A6I6K2U3</accession>
<feature type="signal peptide" evidence="1">
    <location>
        <begin position="1"/>
        <end position="21"/>
    </location>
</feature>
<dbReference type="Gene3D" id="3.40.50.1110">
    <property type="entry name" value="SGNH hydrolase"/>
    <property type="match status" value="1"/>
</dbReference>
<dbReference type="AlphaFoldDB" id="A0A6I6K2U3"/>
<dbReference type="SUPFAM" id="SSF52266">
    <property type="entry name" value="SGNH hydrolase"/>
    <property type="match status" value="1"/>
</dbReference>
<feature type="domain" description="SGNH hydrolase-type esterase N-terminal" evidence="3">
    <location>
        <begin position="40"/>
        <end position="182"/>
    </location>
</feature>
<dbReference type="KEGG" id="mcos:GM418_29920"/>
<dbReference type="InterPro" id="IPR036514">
    <property type="entry name" value="SGNH_hydro_sf"/>
</dbReference>
<name>A0A6I6K2U3_9BACT</name>
<evidence type="ECO:0000313" key="4">
    <source>
        <dbReference type="EMBL" id="QGY47730.1"/>
    </source>
</evidence>
<dbReference type="GO" id="GO:0016788">
    <property type="term" value="F:hydrolase activity, acting on ester bonds"/>
    <property type="evidence" value="ECO:0007669"/>
    <property type="project" value="UniProtKB-ARBA"/>
</dbReference>
<keyword evidence="5" id="KW-1185">Reference proteome</keyword>
<dbReference type="Gene3D" id="2.60.120.260">
    <property type="entry name" value="Galactose-binding domain-like"/>
    <property type="match status" value="1"/>
</dbReference>
<keyword evidence="1" id="KW-0732">Signal</keyword>
<dbReference type="Pfam" id="PF14606">
    <property type="entry name" value="Lipase_GDSL_3"/>
    <property type="match status" value="1"/>
</dbReference>
<reference evidence="4 5" key="1">
    <citation type="submission" date="2019-11" db="EMBL/GenBank/DDBJ databases">
        <authorList>
            <person name="Zheng R.K."/>
            <person name="Sun C.M."/>
        </authorList>
    </citation>
    <scope>NUCLEOTIDE SEQUENCE [LARGE SCALE GENOMIC DNA]</scope>
    <source>
        <strain evidence="4 5">WC007</strain>
    </source>
</reference>
<dbReference type="InterPro" id="IPR013830">
    <property type="entry name" value="SGNH_hydro"/>
</dbReference>
<dbReference type="Pfam" id="PF14607">
    <property type="entry name" value="GxDLY"/>
    <property type="match status" value="1"/>
</dbReference>
<evidence type="ECO:0000259" key="3">
    <source>
        <dbReference type="Pfam" id="PF14607"/>
    </source>
</evidence>
<evidence type="ECO:0000259" key="2">
    <source>
        <dbReference type="Pfam" id="PF14606"/>
    </source>
</evidence>
<evidence type="ECO:0000256" key="1">
    <source>
        <dbReference type="SAM" id="SignalP"/>
    </source>
</evidence>
<keyword evidence="4" id="KW-0378">Hydrolase</keyword>
<feature type="domain" description="SGNH hydrolase-type esterase" evidence="2">
    <location>
        <begin position="192"/>
        <end position="369"/>
    </location>
</feature>
<dbReference type="EMBL" id="CP046401">
    <property type="protein sequence ID" value="QGY47730.1"/>
    <property type="molecule type" value="Genomic_DNA"/>
</dbReference>
<sequence length="378" mass="43248">MKYSWIFILCFLLNLPSNIFSQDIRWYDPSDKIEDQIPIFNFSGQGWNHNALESPFQRLPLSAKKEVRNELWKLSRFSTGITINFSTDASTIYVRYKVEDYIQKPHRAATGLSGIDLYVTNQNHETPFWCKGKFQFGDTIVYTFGHLNSMNVEHVNSDYQLYLPMSCAIDWLEIGIPENATLSGIEKDIKLPIVVYGTSIVQGSAASRPGMAWTSILQRNLDREIINLGFAGNGRMEPEIIKYIADIKASIYVIDCLPNLIGVPNQELAQKMEMAAKMLKKVHPKTPILFVQHPGFPQELVNKSSLEKVKSINDLLEINYLSLRKIYSEGIYLLSKNEIDMCMDCTVEGTHPTDLGMNIYAEAYSRKIREIFDFNQKD</sequence>
<evidence type="ECO:0000313" key="5">
    <source>
        <dbReference type="Proteomes" id="UP000428260"/>
    </source>
</evidence>